<dbReference type="Gene3D" id="1.20.1280.50">
    <property type="match status" value="1"/>
</dbReference>
<dbReference type="Proteomes" id="UP000307440">
    <property type="component" value="Unassembled WGS sequence"/>
</dbReference>
<dbReference type="OrthoDB" id="3221235at2759"/>
<proteinExistence type="predicted"/>
<accession>A0A5C3L7V2</accession>
<evidence type="ECO:0000313" key="3">
    <source>
        <dbReference type="EMBL" id="TFK28603.1"/>
    </source>
</evidence>
<evidence type="ECO:0000256" key="1">
    <source>
        <dbReference type="SAM" id="MobiDB-lite"/>
    </source>
</evidence>
<dbReference type="EMBL" id="ML210154">
    <property type="protein sequence ID" value="TFK28603.1"/>
    <property type="molecule type" value="Genomic_DNA"/>
</dbReference>
<name>A0A5C3L7V2_COPMA</name>
<feature type="region of interest" description="Disordered" evidence="1">
    <location>
        <begin position="489"/>
        <end position="508"/>
    </location>
</feature>
<dbReference type="STRING" id="230819.A0A5C3L7V2"/>
<evidence type="ECO:0000313" key="4">
    <source>
        <dbReference type="Proteomes" id="UP000307440"/>
    </source>
</evidence>
<feature type="domain" description="F-box" evidence="2">
    <location>
        <begin position="78"/>
        <end position="139"/>
    </location>
</feature>
<dbReference type="Pfam" id="PF12937">
    <property type="entry name" value="F-box-like"/>
    <property type="match status" value="1"/>
</dbReference>
<reference evidence="3 4" key="1">
    <citation type="journal article" date="2019" name="Nat. Ecol. Evol.">
        <title>Megaphylogeny resolves global patterns of mushroom evolution.</title>
        <authorList>
            <person name="Varga T."/>
            <person name="Krizsan K."/>
            <person name="Foldi C."/>
            <person name="Dima B."/>
            <person name="Sanchez-Garcia M."/>
            <person name="Sanchez-Ramirez S."/>
            <person name="Szollosi G.J."/>
            <person name="Szarkandi J.G."/>
            <person name="Papp V."/>
            <person name="Albert L."/>
            <person name="Andreopoulos W."/>
            <person name="Angelini C."/>
            <person name="Antonin V."/>
            <person name="Barry K.W."/>
            <person name="Bougher N.L."/>
            <person name="Buchanan P."/>
            <person name="Buyck B."/>
            <person name="Bense V."/>
            <person name="Catcheside P."/>
            <person name="Chovatia M."/>
            <person name="Cooper J."/>
            <person name="Damon W."/>
            <person name="Desjardin D."/>
            <person name="Finy P."/>
            <person name="Geml J."/>
            <person name="Haridas S."/>
            <person name="Hughes K."/>
            <person name="Justo A."/>
            <person name="Karasinski D."/>
            <person name="Kautmanova I."/>
            <person name="Kiss B."/>
            <person name="Kocsube S."/>
            <person name="Kotiranta H."/>
            <person name="LaButti K.M."/>
            <person name="Lechner B.E."/>
            <person name="Liimatainen K."/>
            <person name="Lipzen A."/>
            <person name="Lukacs Z."/>
            <person name="Mihaltcheva S."/>
            <person name="Morgado L.N."/>
            <person name="Niskanen T."/>
            <person name="Noordeloos M.E."/>
            <person name="Ohm R.A."/>
            <person name="Ortiz-Santana B."/>
            <person name="Ovrebo C."/>
            <person name="Racz N."/>
            <person name="Riley R."/>
            <person name="Savchenko A."/>
            <person name="Shiryaev A."/>
            <person name="Soop K."/>
            <person name="Spirin V."/>
            <person name="Szebenyi C."/>
            <person name="Tomsovsky M."/>
            <person name="Tulloss R.E."/>
            <person name="Uehling J."/>
            <person name="Grigoriev I.V."/>
            <person name="Vagvolgyi C."/>
            <person name="Papp T."/>
            <person name="Martin F.M."/>
            <person name="Miettinen O."/>
            <person name="Hibbett D.S."/>
            <person name="Nagy L.G."/>
        </authorList>
    </citation>
    <scope>NUCLEOTIDE SEQUENCE [LARGE SCALE GENOMIC DNA]</scope>
    <source>
        <strain evidence="3 4">CBS 121175</strain>
    </source>
</reference>
<gene>
    <name evidence="3" type="ORF">FA15DRAFT_665052</name>
</gene>
<sequence>MKRLQDAESADKQVWKLELPCEVVSLFRSFEQLCCYQRSNIFGLINEDERRLKLAANPRDGSHIQQRIEAYRSLFAPIRRLPAEILLEIFSYYLFGEIVPSKPWYLTKYTVFRPLRLAAVCSFWRHLVMSSPSLWTNATFEGRQYHHGRDIWIREKTAEALCFWMDRVAATPWNLTLVVSHEECERVPHSVPLPPLLRHAAVARLKQLRFKSDIESYDLRRLALPQLESLHMVRTSSISPVLEFRSSIPKLPHLTQLVLANVLSSNSLLDHWPWEQLTHLYIEGVTAMKWFTIVRRCTSLQRACFILSEPDDRVDEGFIGGDMQGPPVSLPFITDLTLNEHILFGYPLREFVAFPALRTLNIFQYWFGYPAWNQPALSTFGSITRLNVVGRRSVQFALTIQRVLEAAPMLEEIKLDVITSNRVMFECFTLGSGGEGEEEKEKRPRLAHLKHLDIHCDLELLHDPEGTVCYPFPTDQLVAMVKSRARKVLGGGTRSTGEEDGVGSTRGTDRGGLLESLVVRFGDVEWFDDVDREVRCRLGLLEEEGWDLGFLTLEKEMRSARSRTSSLLKEPRRYWDGERLGLYTPRR</sequence>
<protein>
    <recommendedName>
        <fullName evidence="2">F-box domain-containing protein</fullName>
    </recommendedName>
</protein>
<dbReference type="AlphaFoldDB" id="A0A5C3L7V2"/>
<evidence type="ECO:0000259" key="2">
    <source>
        <dbReference type="Pfam" id="PF12937"/>
    </source>
</evidence>
<dbReference type="InterPro" id="IPR001810">
    <property type="entry name" value="F-box_dom"/>
</dbReference>
<organism evidence="3 4">
    <name type="scientific">Coprinopsis marcescibilis</name>
    <name type="common">Agaric fungus</name>
    <name type="synonym">Psathyrella marcescibilis</name>
    <dbReference type="NCBI Taxonomy" id="230819"/>
    <lineage>
        <taxon>Eukaryota</taxon>
        <taxon>Fungi</taxon>
        <taxon>Dikarya</taxon>
        <taxon>Basidiomycota</taxon>
        <taxon>Agaricomycotina</taxon>
        <taxon>Agaricomycetes</taxon>
        <taxon>Agaricomycetidae</taxon>
        <taxon>Agaricales</taxon>
        <taxon>Agaricineae</taxon>
        <taxon>Psathyrellaceae</taxon>
        <taxon>Coprinopsis</taxon>
    </lineage>
</organism>
<dbReference type="SUPFAM" id="SSF81383">
    <property type="entry name" value="F-box domain"/>
    <property type="match status" value="1"/>
</dbReference>
<dbReference type="SUPFAM" id="SSF52047">
    <property type="entry name" value="RNI-like"/>
    <property type="match status" value="1"/>
</dbReference>
<keyword evidence="4" id="KW-1185">Reference proteome</keyword>
<dbReference type="InterPro" id="IPR036047">
    <property type="entry name" value="F-box-like_dom_sf"/>
</dbReference>